<gene>
    <name evidence="2" type="ORF">IscW_ISCW022509</name>
</gene>
<dbReference type="VEuPathDB" id="VectorBase:ISCW022509"/>
<dbReference type="InParanoid" id="B7QB77"/>
<name>B7QB77_IXOSC</name>
<feature type="compositionally biased region" description="Low complexity" evidence="1">
    <location>
        <begin position="1"/>
        <end position="14"/>
    </location>
</feature>
<dbReference type="VEuPathDB" id="VectorBase:ISCI022509"/>
<protein>
    <submittedName>
        <fullName evidence="2 3">Uncharacterized protein</fullName>
    </submittedName>
</protein>
<proteinExistence type="predicted"/>
<evidence type="ECO:0000313" key="3">
    <source>
        <dbReference type="EnsemblMetazoa" id="ISCW022509-PA"/>
    </source>
</evidence>
<reference evidence="3" key="2">
    <citation type="submission" date="2020-05" db="UniProtKB">
        <authorList>
            <consortium name="EnsemblMetazoa"/>
        </authorList>
    </citation>
    <scope>IDENTIFICATION</scope>
    <source>
        <strain evidence="3">wikel</strain>
    </source>
</reference>
<evidence type="ECO:0000256" key="1">
    <source>
        <dbReference type="SAM" id="MobiDB-lite"/>
    </source>
</evidence>
<dbReference type="HOGENOM" id="CLU_1688693_0_0_1"/>
<reference evidence="2 4" key="1">
    <citation type="submission" date="2008-03" db="EMBL/GenBank/DDBJ databases">
        <title>Annotation of Ixodes scapularis.</title>
        <authorList>
            <consortium name="Ixodes scapularis Genome Project Consortium"/>
            <person name="Caler E."/>
            <person name="Hannick L.I."/>
            <person name="Bidwell S."/>
            <person name="Joardar V."/>
            <person name="Thiagarajan M."/>
            <person name="Amedeo P."/>
            <person name="Galinsky K.J."/>
            <person name="Schobel S."/>
            <person name="Inman J."/>
            <person name="Hostetler J."/>
            <person name="Miller J."/>
            <person name="Hammond M."/>
            <person name="Megy K."/>
            <person name="Lawson D."/>
            <person name="Kodira C."/>
            <person name="Sutton G."/>
            <person name="Meyer J."/>
            <person name="Hill C.A."/>
            <person name="Birren B."/>
            <person name="Nene V."/>
            <person name="Collins F."/>
            <person name="Alarcon-Chaidez F."/>
            <person name="Wikel S."/>
            <person name="Strausberg R."/>
        </authorList>
    </citation>
    <scope>NUCLEOTIDE SEQUENCE [LARGE SCALE GENOMIC DNA]</scope>
    <source>
        <strain evidence="4">Wikel</strain>
        <strain evidence="2">Wikel colony</strain>
    </source>
</reference>
<dbReference type="PaxDb" id="6945-B7QB77"/>
<keyword evidence="4" id="KW-1185">Reference proteome</keyword>
<sequence length="156" mass="16845">MFEDQQTPSQQQAQPENPMAQREVPPAVAAPRTRLSQLSRGDIKVVFRPRGVLSLTAWKLYHITDGIAQLLNMKEDAERAAVYAQIHGAQNIAVISIAQDGIAYKLLEAQAICVGGKSCPTNTYVAAPDNSIEAVVHGIRPNTSSAKLIKERSAVG</sequence>
<evidence type="ECO:0000313" key="4">
    <source>
        <dbReference type="Proteomes" id="UP000001555"/>
    </source>
</evidence>
<organism>
    <name type="scientific">Ixodes scapularis</name>
    <name type="common">Black-legged tick</name>
    <name type="synonym">Deer tick</name>
    <dbReference type="NCBI Taxonomy" id="6945"/>
    <lineage>
        <taxon>Eukaryota</taxon>
        <taxon>Metazoa</taxon>
        <taxon>Ecdysozoa</taxon>
        <taxon>Arthropoda</taxon>
        <taxon>Chelicerata</taxon>
        <taxon>Arachnida</taxon>
        <taxon>Acari</taxon>
        <taxon>Parasitiformes</taxon>
        <taxon>Ixodida</taxon>
        <taxon>Ixodoidea</taxon>
        <taxon>Ixodidae</taxon>
        <taxon>Ixodinae</taxon>
        <taxon>Ixodes</taxon>
    </lineage>
</organism>
<dbReference type="EMBL" id="ABJB010484526">
    <property type="status" value="NOT_ANNOTATED_CDS"/>
    <property type="molecule type" value="Genomic_DNA"/>
</dbReference>
<accession>B7QB77</accession>
<evidence type="ECO:0000313" key="2">
    <source>
        <dbReference type="EMBL" id="EEC16099.1"/>
    </source>
</evidence>
<dbReference type="EnsemblMetazoa" id="ISCW022509-RA">
    <property type="protein sequence ID" value="ISCW022509-PA"/>
    <property type="gene ID" value="ISCW022509"/>
</dbReference>
<feature type="region of interest" description="Disordered" evidence="1">
    <location>
        <begin position="1"/>
        <end position="29"/>
    </location>
</feature>
<dbReference type="AlphaFoldDB" id="B7QB77"/>
<dbReference type="EMBL" id="DS899359">
    <property type="protein sequence ID" value="EEC16099.1"/>
    <property type="molecule type" value="Genomic_DNA"/>
</dbReference>
<dbReference type="Proteomes" id="UP000001555">
    <property type="component" value="Unassembled WGS sequence"/>
</dbReference>